<protein>
    <submittedName>
        <fullName evidence="1">Uncharacterized protein</fullName>
    </submittedName>
</protein>
<keyword evidence="2" id="KW-1185">Reference proteome</keyword>
<feature type="non-terminal residue" evidence="1">
    <location>
        <position position="1"/>
    </location>
</feature>
<evidence type="ECO:0000313" key="2">
    <source>
        <dbReference type="Proteomes" id="UP001233999"/>
    </source>
</evidence>
<organism evidence="1 2">
    <name type="scientific">Diploptera punctata</name>
    <name type="common">Pacific beetle cockroach</name>
    <dbReference type="NCBI Taxonomy" id="6984"/>
    <lineage>
        <taxon>Eukaryota</taxon>
        <taxon>Metazoa</taxon>
        <taxon>Ecdysozoa</taxon>
        <taxon>Arthropoda</taxon>
        <taxon>Hexapoda</taxon>
        <taxon>Insecta</taxon>
        <taxon>Pterygota</taxon>
        <taxon>Neoptera</taxon>
        <taxon>Polyneoptera</taxon>
        <taxon>Dictyoptera</taxon>
        <taxon>Blattodea</taxon>
        <taxon>Blaberoidea</taxon>
        <taxon>Blaberidae</taxon>
        <taxon>Diplopterinae</taxon>
        <taxon>Diploptera</taxon>
    </lineage>
</organism>
<dbReference type="EMBL" id="JASPKZ010009823">
    <property type="protein sequence ID" value="KAJ9575672.1"/>
    <property type="molecule type" value="Genomic_DNA"/>
</dbReference>
<sequence length="69" mass="7909">ERIDVKFHSCSGRRVAGNYVTQKLSVSFTSCYLYYPLGEWDLELTKGQGRLLPGLDYLFQGYHSVTLCQ</sequence>
<feature type="non-terminal residue" evidence="1">
    <location>
        <position position="69"/>
    </location>
</feature>
<dbReference type="Proteomes" id="UP001233999">
    <property type="component" value="Unassembled WGS sequence"/>
</dbReference>
<comment type="caution">
    <text evidence="1">The sequence shown here is derived from an EMBL/GenBank/DDBJ whole genome shotgun (WGS) entry which is preliminary data.</text>
</comment>
<name>A0AAD7Z8R2_DIPPU</name>
<gene>
    <name evidence="1" type="ORF">L9F63_007431</name>
</gene>
<proteinExistence type="predicted"/>
<dbReference type="AlphaFoldDB" id="A0AAD7Z8R2"/>
<reference evidence="1" key="1">
    <citation type="journal article" date="2023" name="IScience">
        <title>Live-bearing cockroach genome reveals convergent evolutionary mechanisms linked to viviparity in insects and beyond.</title>
        <authorList>
            <person name="Fouks B."/>
            <person name="Harrison M.C."/>
            <person name="Mikhailova A.A."/>
            <person name="Marchal E."/>
            <person name="English S."/>
            <person name="Carruthers M."/>
            <person name="Jennings E.C."/>
            <person name="Chiamaka E.L."/>
            <person name="Frigard R.A."/>
            <person name="Pippel M."/>
            <person name="Attardo G.M."/>
            <person name="Benoit J.B."/>
            <person name="Bornberg-Bauer E."/>
            <person name="Tobe S.S."/>
        </authorList>
    </citation>
    <scope>NUCLEOTIDE SEQUENCE</scope>
    <source>
        <strain evidence="1">Stay&amp;Tobe</strain>
    </source>
</reference>
<reference evidence="1" key="2">
    <citation type="submission" date="2023-05" db="EMBL/GenBank/DDBJ databases">
        <authorList>
            <person name="Fouks B."/>
        </authorList>
    </citation>
    <scope>NUCLEOTIDE SEQUENCE</scope>
    <source>
        <strain evidence="1">Stay&amp;Tobe</strain>
        <tissue evidence="1">Testes</tissue>
    </source>
</reference>
<evidence type="ECO:0000313" key="1">
    <source>
        <dbReference type="EMBL" id="KAJ9575672.1"/>
    </source>
</evidence>
<accession>A0AAD7Z8R2</accession>